<reference evidence="1 2" key="2">
    <citation type="journal article" date="2016" name="Genome Announc.">
        <title>Complete Genome Sequences of Two Interactive Moderate Thermophiles, Paenibacillus napthalenovorans 32O-Y and Paenibacillus sp. 32O-W.</title>
        <authorList>
            <person name="Butler R.R.III."/>
            <person name="Wang J."/>
            <person name="Stark B.C."/>
            <person name="Pombert J.F."/>
        </authorList>
    </citation>
    <scope>NUCLEOTIDE SEQUENCE [LARGE SCALE GENOMIC DNA]</scope>
    <source>
        <strain evidence="1 2">32O-Y</strain>
    </source>
</reference>
<organism evidence="1 2">
    <name type="scientific">Paenibacillus naphthalenovorans</name>
    <dbReference type="NCBI Taxonomy" id="162209"/>
    <lineage>
        <taxon>Bacteria</taxon>
        <taxon>Bacillati</taxon>
        <taxon>Bacillota</taxon>
        <taxon>Bacilli</taxon>
        <taxon>Bacillales</taxon>
        <taxon>Paenibacillaceae</taxon>
        <taxon>Paenibacillus</taxon>
    </lineage>
</organism>
<keyword evidence="2" id="KW-1185">Reference proteome</keyword>
<reference evidence="2" key="1">
    <citation type="submission" date="2015-12" db="EMBL/GenBank/DDBJ databases">
        <title>Complete genome sequences of two moderately thermophilic Paenibacillus species.</title>
        <authorList>
            <person name="Butler R.III."/>
            <person name="Wang J."/>
            <person name="Stark B.C."/>
            <person name="Pombert J.-F."/>
        </authorList>
    </citation>
    <scope>NUCLEOTIDE SEQUENCE [LARGE SCALE GENOMIC DNA]</scope>
    <source>
        <strain evidence="2">32O-Y</strain>
    </source>
</reference>
<protein>
    <submittedName>
        <fullName evidence="1">Metallo-dependent phosphatase-like protein</fullName>
    </submittedName>
</protein>
<dbReference type="STRING" id="162209.IJ22_19200"/>
<gene>
    <name evidence="1" type="ORF">IJ22_19200</name>
</gene>
<dbReference type="Gene3D" id="3.60.21.10">
    <property type="match status" value="1"/>
</dbReference>
<accession>A0A0U2VNH8</accession>
<dbReference type="EMBL" id="CP013652">
    <property type="protein sequence ID" value="ALS22294.1"/>
    <property type="molecule type" value="Genomic_DNA"/>
</dbReference>
<dbReference type="SUPFAM" id="SSF56300">
    <property type="entry name" value="Metallo-dependent phosphatases"/>
    <property type="match status" value="1"/>
</dbReference>
<dbReference type="OrthoDB" id="1758285at2"/>
<dbReference type="AlphaFoldDB" id="A0A0U2VNH8"/>
<dbReference type="KEGG" id="pnp:IJ22_19200"/>
<proteinExistence type="predicted"/>
<evidence type="ECO:0000313" key="2">
    <source>
        <dbReference type="Proteomes" id="UP000061660"/>
    </source>
</evidence>
<name>A0A0U2VNH8_9BACL</name>
<sequence length="395" mass="46386">MDHSDLKRKESESIDEYLLRLGDNKELYNLDWLTIRQYMNEAVDEDFGESKWRKEYHILKRGYNLAVERKVTDNEILNEIEEKTIAFQKEKFKFQDQKREFTNLIRQQARFEHLKEEIHKSIIDISKQKPLTFIQPPTTLSNVRANVLWSDWHVGADFSNSLNRYNIDVFKQRLQILVSEIISEGKKNNVDTLTIGALGDFISGAIHVSTRVQSSEDVIKQIQIVSEYMAESIAEISKHFRFVRFINIIGNHARLISDKTQSIFTENLENLIPWYLETRLKDFKNVDIYKDTDGYFIDETFEQSHVYVHGDLDHVSSVAKSLPQILGIVPRYVFCGHIHHDTVKEYGRTKVISNGSLMGIDDYALSKRFYAEPMQKMHIFDDNDRIKYTVDIYLN</sequence>
<dbReference type="PATRIC" id="fig|162209.4.peg.2035"/>
<dbReference type="InterPro" id="IPR029052">
    <property type="entry name" value="Metallo-depent_PP-like"/>
</dbReference>
<dbReference type="Proteomes" id="UP000061660">
    <property type="component" value="Chromosome"/>
</dbReference>
<dbReference type="RefSeq" id="WP_062408599.1">
    <property type="nucleotide sequence ID" value="NZ_CP013652.1"/>
</dbReference>
<evidence type="ECO:0000313" key="1">
    <source>
        <dbReference type="EMBL" id="ALS22294.1"/>
    </source>
</evidence>